<accession>A0A7I8DDV0</accession>
<dbReference type="RefSeq" id="WP_200757446.1">
    <property type="nucleotide sequence ID" value="NZ_AP023366.1"/>
</dbReference>
<keyword evidence="4" id="KW-1185">Reference proteome</keyword>
<reference evidence="3 4" key="1">
    <citation type="submission" date="2020-08" db="EMBL/GenBank/DDBJ databases">
        <title>Complete Genome Sequence of Effusibacillus dendaii Strain skT53, Isolated from Farmland soil.</title>
        <authorList>
            <person name="Konishi T."/>
            <person name="Kawasaki H."/>
        </authorList>
    </citation>
    <scope>NUCLEOTIDE SEQUENCE [LARGE SCALE GENOMIC DNA]</scope>
    <source>
        <strain evidence="4">skT53</strain>
    </source>
</reference>
<organism evidence="3 4">
    <name type="scientific">Effusibacillus dendaii</name>
    <dbReference type="NCBI Taxonomy" id="2743772"/>
    <lineage>
        <taxon>Bacteria</taxon>
        <taxon>Bacillati</taxon>
        <taxon>Bacillota</taxon>
        <taxon>Bacilli</taxon>
        <taxon>Bacillales</taxon>
        <taxon>Alicyclobacillaceae</taxon>
        <taxon>Effusibacillus</taxon>
    </lineage>
</organism>
<evidence type="ECO:0000256" key="1">
    <source>
        <dbReference type="ARBA" id="ARBA00023125"/>
    </source>
</evidence>
<dbReference type="AlphaFoldDB" id="A0A7I8DDV0"/>
<dbReference type="InterPro" id="IPR001387">
    <property type="entry name" value="Cro/C1-type_HTH"/>
</dbReference>
<keyword evidence="1" id="KW-0238">DNA-binding</keyword>
<dbReference type="Gene3D" id="1.10.260.40">
    <property type="entry name" value="lambda repressor-like DNA-binding domains"/>
    <property type="match status" value="1"/>
</dbReference>
<protein>
    <submittedName>
        <fullName evidence="3">HTH-type transcriptional regulator Xre</fullName>
    </submittedName>
</protein>
<dbReference type="InterPro" id="IPR010982">
    <property type="entry name" value="Lambda_DNA-bd_dom_sf"/>
</dbReference>
<evidence type="ECO:0000259" key="2">
    <source>
        <dbReference type="PROSITE" id="PS50943"/>
    </source>
</evidence>
<gene>
    <name evidence="3" type="primary">xre</name>
    <name evidence="3" type="ORF">skT53_24370</name>
</gene>
<name>A0A7I8DDV0_9BACL</name>
<dbReference type="KEGG" id="eff:skT53_24370"/>
<proteinExistence type="predicted"/>
<dbReference type="GO" id="GO:0003677">
    <property type="term" value="F:DNA binding"/>
    <property type="evidence" value="ECO:0007669"/>
    <property type="project" value="UniProtKB-KW"/>
</dbReference>
<dbReference type="PROSITE" id="PS50943">
    <property type="entry name" value="HTH_CROC1"/>
    <property type="match status" value="1"/>
</dbReference>
<dbReference type="PANTHER" id="PTHR46558:SF11">
    <property type="entry name" value="HTH-TYPE TRANSCRIPTIONAL REGULATOR XRE"/>
    <property type="match status" value="1"/>
</dbReference>
<dbReference type="PANTHER" id="PTHR46558">
    <property type="entry name" value="TRACRIPTIONAL REGULATORY PROTEIN-RELATED-RELATED"/>
    <property type="match status" value="1"/>
</dbReference>
<dbReference type="SUPFAM" id="SSF47413">
    <property type="entry name" value="lambda repressor-like DNA-binding domains"/>
    <property type="match status" value="1"/>
</dbReference>
<dbReference type="EMBL" id="AP023366">
    <property type="protein sequence ID" value="BCJ87452.1"/>
    <property type="molecule type" value="Genomic_DNA"/>
</dbReference>
<dbReference type="Pfam" id="PF01381">
    <property type="entry name" value="HTH_3"/>
    <property type="match status" value="1"/>
</dbReference>
<dbReference type="SMART" id="SM00530">
    <property type="entry name" value="HTH_XRE"/>
    <property type="match status" value="1"/>
</dbReference>
<evidence type="ECO:0000313" key="3">
    <source>
        <dbReference type="EMBL" id="BCJ87452.1"/>
    </source>
</evidence>
<feature type="domain" description="HTH cro/C1-type" evidence="2">
    <location>
        <begin position="14"/>
        <end position="58"/>
    </location>
</feature>
<sequence length="122" mass="14419">MIEKRLSILRGNRTQQEVADALGISRARYAHYETGRNEPDLNTLVRLADFFQVPVDDLLGRSNQLKEDKTNYWVNGAEEIRELAELLLHDEKSRLFWKEFIKSSPEKRSRFLDLWRDLENGK</sequence>
<dbReference type="CDD" id="cd00093">
    <property type="entry name" value="HTH_XRE"/>
    <property type="match status" value="1"/>
</dbReference>
<dbReference type="Proteomes" id="UP000593802">
    <property type="component" value="Chromosome"/>
</dbReference>
<evidence type="ECO:0000313" key="4">
    <source>
        <dbReference type="Proteomes" id="UP000593802"/>
    </source>
</evidence>